<keyword evidence="2" id="KW-1185">Reference proteome</keyword>
<proteinExistence type="predicted"/>
<comment type="caution">
    <text evidence="1">The sequence shown here is derived from an EMBL/GenBank/DDBJ whole genome shotgun (WGS) entry which is preliminary data.</text>
</comment>
<organism evidence="1 2">
    <name type="scientific">Anaerotruncus colihominis DSM 17241</name>
    <dbReference type="NCBI Taxonomy" id="445972"/>
    <lineage>
        <taxon>Bacteria</taxon>
        <taxon>Bacillati</taxon>
        <taxon>Bacillota</taxon>
        <taxon>Clostridia</taxon>
        <taxon>Eubacteriales</taxon>
        <taxon>Oscillospiraceae</taxon>
        <taxon>Anaerotruncus</taxon>
    </lineage>
</organism>
<accession>B0PFQ7</accession>
<dbReference type="EMBL" id="ABGD02000027">
    <property type="protein sequence ID" value="EDS09495.1"/>
    <property type="molecule type" value="Genomic_DNA"/>
</dbReference>
<name>B0PFQ7_9FIRM</name>
<dbReference type="eggNOG" id="ENOG5033X97">
    <property type="taxonomic scope" value="Bacteria"/>
</dbReference>
<dbReference type="Proteomes" id="UP000003803">
    <property type="component" value="Unassembled WGS sequence"/>
</dbReference>
<dbReference type="HOGENOM" id="CLU_1431844_0_0_9"/>
<evidence type="ECO:0000313" key="1">
    <source>
        <dbReference type="EMBL" id="EDS09495.1"/>
    </source>
</evidence>
<evidence type="ECO:0000313" key="2">
    <source>
        <dbReference type="Proteomes" id="UP000003803"/>
    </source>
</evidence>
<sequence length="189" mass="21317">MLRVIRWGFGPAREVEKMKLTLDELITLMEPQAQRDKKLIVQCIDGLTEYAAELRQKAGDAGKAESSALRELIDRLEGYWGLDNSGENRLSAFDRRMREAEQSEQPWAPVQDQINGAVLGLYRYAMDMIPGQGASEAAEQVAECERLMRNIAAFWNCASPSLDSLCSQMQEALRDQSEWENSVRMGGIE</sequence>
<gene>
    <name evidence="1" type="ORF">ANACOL_03637</name>
</gene>
<dbReference type="AlphaFoldDB" id="B0PFQ7"/>
<reference evidence="1" key="2">
    <citation type="submission" date="2013-09" db="EMBL/GenBank/DDBJ databases">
        <title>Draft genome sequence of Anaerotruncus colihominis(DSM 17241).</title>
        <authorList>
            <person name="Sudarsanam P."/>
            <person name="Ley R."/>
            <person name="Guruge J."/>
            <person name="Turnbaugh P.J."/>
            <person name="Mahowald M."/>
            <person name="Liep D."/>
            <person name="Gordon J."/>
        </authorList>
    </citation>
    <scope>NUCLEOTIDE SEQUENCE</scope>
    <source>
        <strain evidence="1">DSM 17241</strain>
    </source>
</reference>
<protein>
    <submittedName>
        <fullName evidence="1">Uncharacterized protein</fullName>
    </submittedName>
</protein>
<reference evidence="1" key="1">
    <citation type="submission" date="2007-11" db="EMBL/GenBank/DDBJ databases">
        <authorList>
            <person name="Fulton L."/>
            <person name="Clifton S."/>
            <person name="Fulton B."/>
            <person name="Xu J."/>
            <person name="Minx P."/>
            <person name="Pepin K.H."/>
            <person name="Johnson M."/>
            <person name="Thiruvilangam P."/>
            <person name="Bhonagiri V."/>
            <person name="Nash W.E."/>
            <person name="Mardis E.R."/>
            <person name="Wilson R.K."/>
        </authorList>
    </citation>
    <scope>NUCLEOTIDE SEQUENCE [LARGE SCALE GENOMIC DNA]</scope>
    <source>
        <strain evidence="1">DSM 17241</strain>
    </source>
</reference>